<dbReference type="KEGG" id="abs:AZOBR_10048"/>
<feature type="region of interest" description="Disordered" evidence="1">
    <location>
        <begin position="113"/>
        <end position="159"/>
    </location>
</feature>
<dbReference type="RefSeq" id="WP_014238595.1">
    <property type="nucleotide sequence ID" value="NC_016617.1"/>
</dbReference>
<dbReference type="AlphaFoldDB" id="A0A9P1NKE1"/>
<evidence type="ECO:0000256" key="2">
    <source>
        <dbReference type="SAM" id="SignalP"/>
    </source>
</evidence>
<reference evidence="3 4" key="1">
    <citation type="journal article" date="2011" name="PLoS Genet.">
        <title>Azospirillum genomes reveal transition of bacteria from aquatic to terrestrial environments.</title>
        <authorList>
            <person name="Wisniewski-Dye F."/>
            <person name="Borziak K."/>
            <person name="Khalsa-Moyers G."/>
            <person name="Alexandre G."/>
            <person name="Sukharnikov L.O."/>
            <person name="Wuichet K."/>
            <person name="Hurst G.B."/>
            <person name="McDonald W.H."/>
            <person name="Robertson J.S."/>
            <person name="Barbe V."/>
            <person name="Calteau A."/>
            <person name="Rouy Z."/>
            <person name="Mangenot S."/>
            <person name="Prigent-Combaret C."/>
            <person name="Normand P."/>
            <person name="Boyer M."/>
            <person name="Siguier P."/>
            <person name="Dessaux Y."/>
            <person name="Elmerich C."/>
            <person name="Condemine G."/>
            <person name="Krishnen G."/>
            <person name="Kennedy I."/>
            <person name="Paterson A.H."/>
            <person name="Gonzalez V."/>
            <person name="Mavingui P."/>
            <person name="Zhulin I.B."/>
        </authorList>
    </citation>
    <scope>NUCLEOTIDE SEQUENCE [LARGE SCALE GENOMIC DNA]</scope>
    <source>
        <strain evidence="3 4">Sp245</strain>
    </source>
</reference>
<organism evidence="3 4">
    <name type="scientific">Azospirillum baldaniorum</name>
    <dbReference type="NCBI Taxonomy" id="1064539"/>
    <lineage>
        <taxon>Bacteria</taxon>
        <taxon>Pseudomonadati</taxon>
        <taxon>Pseudomonadota</taxon>
        <taxon>Alphaproteobacteria</taxon>
        <taxon>Rhodospirillales</taxon>
        <taxon>Azospirillaceae</taxon>
        <taxon>Azospirillum</taxon>
    </lineage>
</organism>
<keyword evidence="2" id="KW-0732">Signal</keyword>
<feature type="signal peptide" evidence="2">
    <location>
        <begin position="1"/>
        <end position="32"/>
    </location>
</feature>
<accession>A0A9P1NKE1</accession>
<gene>
    <name evidence="3" type="ORF">AZOBR_10048</name>
</gene>
<evidence type="ECO:0008006" key="5">
    <source>
        <dbReference type="Google" id="ProtNLM"/>
    </source>
</evidence>
<evidence type="ECO:0000313" key="3">
    <source>
        <dbReference type="EMBL" id="CCC96261.1"/>
    </source>
</evidence>
<proteinExistence type="predicted"/>
<feature type="region of interest" description="Disordered" evidence="1">
    <location>
        <begin position="225"/>
        <end position="307"/>
    </location>
</feature>
<dbReference type="PROSITE" id="PS00430">
    <property type="entry name" value="TONB_DEPENDENT_REC_1"/>
    <property type="match status" value="1"/>
</dbReference>
<dbReference type="Gene3D" id="2.40.50.90">
    <property type="match status" value="1"/>
</dbReference>
<dbReference type="EMBL" id="HE577327">
    <property type="protein sequence ID" value="CCC96261.1"/>
    <property type="molecule type" value="Genomic_DNA"/>
</dbReference>
<protein>
    <recommendedName>
        <fullName evidence="5">TNase-like domain-containing protein</fullName>
    </recommendedName>
</protein>
<feature type="chain" id="PRO_5040463170" description="TNase-like domain-containing protein" evidence="2">
    <location>
        <begin position="33"/>
        <end position="307"/>
    </location>
</feature>
<dbReference type="InterPro" id="IPR010916">
    <property type="entry name" value="TonB_box_CS"/>
</dbReference>
<feature type="compositionally biased region" description="Basic and acidic residues" evidence="1">
    <location>
        <begin position="249"/>
        <end position="261"/>
    </location>
</feature>
<dbReference type="InterPro" id="IPR035437">
    <property type="entry name" value="SNase_OB-fold_sf"/>
</dbReference>
<dbReference type="SUPFAM" id="SSF50199">
    <property type="entry name" value="Staphylococcal nuclease"/>
    <property type="match status" value="1"/>
</dbReference>
<keyword evidence="4" id="KW-1185">Reference proteome</keyword>
<name>A0A9P1NKE1_9PROT</name>
<sequence>MGSLKSITPCPPRSAGIWLALLSTLLAGTVQAAPPALPGPIPAEVLEVLDGDTLLVRATIWLGQVVETHVRVDGLDAPEMRARCPRERELAETARDHARRLIGAAPVRLLDVQPDKYGGAGARPRADRRRRRPVGRADRSGTRPPLSRRTAPALVRRDGHGLTRLHQRVSWEPAVSLRCCPSHQGGERTMTTQASSYVPGAIALLAASLALSGAAVAQDAKTMEGGLGAAPPSQGEAWMESTGAQDPTLGERRTEKQKNAAETRAQGRIGSVPDAASGESGLKPGTAESVKTQSGSGASGGSDTAPK</sequence>
<evidence type="ECO:0000256" key="1">
    <source>
        <dbReference type="SAM" id="MobiDB-lite"/>
    </source>
</evidence>
<evidence type="ECO:0000313" key="4">
    <source>
        <dbReference type="Proteomes" id="UP000007319"/>
    </source>
</evidence>
<dbReference type="Proteomes" id="UP000007319">
    <property type="component" value="Chromosome"/>
</dbReference>